<dbReference type="Gene3D" id="3.40.50.1260">
    <property type="entry name" value="Phosphoglycerate kinase, N-terminal domain"/>
    <property type="match status" value="2"/>
</dbReference>
<keyword evidence="10" id="KW-0963">Cytoplasm</keyword>
<dbReference type="InterPro" id="IPR015911">
    <property type="entry name" value="Phosphoglycerate_kinase_CS"/>
</dbReference>
<organism evidence="12 13">
    <name type="scientific">Laceyella putida</name>
    <dbReference type="NCBI Taxonomy" id="110101"/>
    <lineage>
        <taxon>Bacteria</taxon>
        <taxon>Bacillati</taxon>
        <taxon>Bacillota</taxon>
        <taxon>Bacilli</taxon>
        <taxon>Bacillales</taxon>
        <taxon>Thermoactinomycetaceae</taxon>
        <taxon>Laceyella</taxon>
    </lineage>
</organism>
<comment type="caution">
    <text evidence="12">The sequence shown here is derived from an EMBL/GenBank/DDBJ whole genome shotgun (WGS) entry which is preliminary data.</text>
</comment>
<dbReference type="Pfam" id="PF00162">
    <property type="entry name" value="PGK"/>
    <property type="match status" value="1"/>
</dbReference>
<dbReference type="EMBL" id="JBHTBW010000006">
    <property type="protein sequence ID" value="MFC7439916.1"/>
    <property type="molecule type" value="Genomic_DNA"/>
</dbReference>
<comment type="subunit">
    <text evidence="10">Monomer.</text>
</comment>
<dbReference type="InterPro" id="IPR001576">
    <property type="entry name" value="Phosphoglycerate_kinase"/>
</dbReference>
<evidence type="ECO:0000256" key="4">
    <source>
        <dbReference type="ARBA" id="ARBA00016471"/>
    </source>
</evidence>
<evidence type="ECO:0000256" key="9">
    <source>
        <dbReference type="ARBA" id="ARBA00023152"/>
    </source>
</evidence>
<dbReference type="HAMAP" id="MF_00145">
    <property type="entry name" value="Phosphoglyc_kinase"/>
    <property type="match status" value="1"/>
</dbReference>
<evidence type="ECO:0000313" key="12">
    <source>
        <dbReference type="EMBL" id="MFC7439916.1"/>
    </source>
</evidence>
<dbReference type="EC" id="2.7.2.3" evidence="3 10"/>
<keyword evidence="5 10" id="KW-0808">Transferase</keyword>
<keyword evidence="6 10" id="KW-0547">Nucleotide-binding</keyword>
<sequence>MNKKSVRDVDVRGKRVFCRVDFNVPMENGHITDDTRIRAALPTIQTLVDQGAKVILASHLGRPKGQVVEELRLTPVAARLSELLGKPVAKVDEAIGTEVEARVNALRDGDVLLLENVRFYSGEEKNDPELAKAFAKLADLYVNDAFGAAHRAHASTAGIADHLPAVAGLLLQKELDALGTALENPKRPFTAIIGGAKVKDKIGVIENLLDKVDNLIIGGGLSYTFVYAKGYGIGKSLFEADKVELAKKFIRQAEEKGVRLYLPVDAVVIDEFGPNPDIVKTVEIDQIPADLEAVDIGPKTRELFADVVKASRLVIWNGPMGVFEFDQFAKGTNAVAQALADSAAFTIIGGGDSAAAIEKAGLAESVDHISTGGGASLEFLEGKVLPGVAALDDK</sequence>
<dbReference type="SUPFAM" id="SSF53748">
    <property type="entry name" value="Phosphoglycerate kinase"/>
    <property type="match status" value="1"/>
</dbReference>
<comment type="caution">
    <text evidence="10">Lacks conserved residue(s) required for the propagation of feature annotation.</text>
</comment>
<evidence type="ECO:0000256" key="5">
    <source>
        <dbReference type="ARBA" id="ARBA00022679"/>
    </source>
</evidence>
<keyword evidence="13" id="KW-1185">Reference proteome</keyword>
<feature type="binding site" evidence="10">
    <location>
        <position position="324"/>
    </location>
    <ligand>
        <name>ATP</name>
        <dbReference type="ChEBI" id="CHEBI:30616"/>
    </ligand>
</feature>
<keyword evidence="9 10" id="KW-0324">Glycolysis</keyword>
<evidence type="ECO:0000256" key="2">
    <source>
        <dbReference type="ARBA" id="ARBA00004838"/>
    </source>
</evidence>
<name>A0ABW2RG37_9BACL</name>
<evidence type="ECO:0000313" key="13">
    <source>
        <dbReference type="Proteomes" id="UP001596500"/>
    </source>
</evidence>
<feature type="binding site" evidence="10">
    <location>
        <begin position="21"/>
        <end position="23"/>
    </location>
    <ligand>
        <name>substrate</name>
    </ligand>
</feature>
<evidence type="ECO:0000256" key="8">
    <source>
        <dbReference type="ARBA" id="ARBA00022840"/>
    </source>
</evidence>
<evidence type="ECO:0000256" key="1">
    <source>
        <dbReference type="ARBA" id="ARBA00000642"/>
    </source>
</evidence>
<evidence type="ECO:0000256" key="11">
    <source>
        <dbReference type="RuleBase" id="RU000532"/>
    </source>
</evidence>
<reference evidence="13" key="1">
    <citation type="journal article" date="2019" name="Int. J. Syst. Evol. Microbiol.">
        <title>The Global Catalogue of Microorganisms (GCM) 10K type strain sequencing project: providing services to taxonomists for standard genome sequencing and annotation.</title>
        <authorList>
            <consortium name="The Broad Institute Genomics Platform"/>
            <consortium name="The Broad Institute Genome Sequencing Center for Infectious Disease"/>
            <person name="Wu L."/>
            <person name="Ma J."/>
        </authorList>
    </citation>
    <scope>NUCLEOTIDE SEQUENCE [LARGE SCALE GENOMIC DNA]</scope>
    <source>
        <strain evidence="13">CGMCC 1.12942</strain>
    </source>
</reference>
<accession>A0ABW2RG37</accession>
<proteinExistence type="inferred from homology"/>
<comment type="subcellular location">
    <subcellularLocation>
        <location evidence="10">Cytoplasm</location>
    </subcellularLocation>
</comment>
<feature type="binding site" evidence="10">
    <location>
        <position position="151"/>
    </location>
    <ligand>
        <name>substrate</name>
    </ligand>
</feature>
<dbReference type="RefSeq" id="WP_379863117.1">
    <property type="nucleotide sequence ID" value="NZ_JBHTBW010000006.1"/>
</dbReference>
<gene>
    <name evidence="10" type="primary">pgk</name>
    <name evidence="12" type="ORF">ACFQNG_01895</name>
</gene>
<keyword evidence="7 10" id="KW-0418">Kinase</keyword>
<protein>
    <recommendedName>
        <fullName evidence="4 10">Phosphoglycerate kinase</fullName>
        <ecNumber evidence="3 10">2.7.2.3</ecNumber>
    </recommendedName>
</protein>
<dbReference type="PROSITE" id="PS00111">
    <property type="entry name" value="PGLYCERATE_KINASE"/>
    <property type="match status" value="1"/>
</dbReference>
<feature type="binding site" evidence="10">
    <location>
        <begin position="350"/>
        <end position="353"/>
    </location>
    <ligand>
        <name>ATP</name>
        <dbReference type="ChEBI" id="CHEBI:30616"/>
    </ligand>
</feature>
<dbReference type="InterPro" id="IPR015824">
    <property type="entry name" value="Phosphoglycerate_kinase_N"/>
</dbReference>
<evidence type="ECO:0000256" key="3">
    <source>
        <dbReference type="ARBA" id="ARBA00013061"/>
    </source>
</evidence>
<feature type="binding site" evidence="10">
    <location>
        <begin position="59"/>
        <end position="62"/>
    </location>
    <ligand>
        <name>substrate</name>
    </ligand>
</feature>
<comment type="pathway">
    <text evidence="2 10">Carbohydrate degradation; glycolysis; pyruvate from D-glyceraldehyde 3-phosphate: step 2/5.</text>
</comment>
<feature type="binding site" evidence="10">
    <location>
        <position position="201"/>
    </location>
    <ligand>
        <name>ATP</name>
        <dbReference type="ChEBI" id="CHEBI:30616"/>
    </ligand>
</feature>
<feature type="binding site" evidence="10">
    <location>
        <position position="36"/>
    </location>
    <ligand>
        <name>substrate</name>
    </ligand>
</feature>
<comment type="catalytic activity">
    <reaction evidence="1 10 11">
        <text>(2R)-3-phosphoglycerate + ATP = (2R)-3-phospho-glyceroyl phosphate + ADP</text>
        <dbReference type="Rhea" id="RHEA:14801"/>
        <dbReference type="ChEBI" id="CHEBI:30616"/>
        <dbReference type="ChEBI" id="CHEBI:57604"/>
        <dbReference type="ChEBI" id="CHEBI:58272"/>
        <dbReference type="ChEBI" id="CHEBI:456216"/>
        <dbReference type="EC" id="2.7.2.3"/>
    </reaction>
</comment>
<dbReference type="GO" id="GO:0016301">
    <property type="term" value="F:kinase activity"/>
    <property type="evidence" value="ECO:0007669"/>
    <property type="project" value="UniProtKB-KW"/>
</dbReference>
<feature type="binding site" evidence="10">
    <location>
        <position position="118"/>
    </location>
    <ligand>
        <name>substrate</name>
    </ligand>
</feature>
<evidence type="ECO:0000256" key="10">
    <source>
        <dbReference type="HAMAP-Rule" id="MF_00145"/>
    </source>
</evidence>
<keyword evidence="8 10" id="KW-0067">ATP-binding</keyword>
<dbReference type="PIRSF" id="PIRSF000724">
    <property type="entry name" value="Pgk"/>
    <property type="match status" value="1"/>
</dbReference>
<evidence type="ECO:0000256" key="7">
    <source>
        <dbReference type="ARBA" id="ARBA00022777"/>
    </source>
</evidence>
<comment type="similarity">
    <text evidence="10 11">Belongs to the phosphoglycerate kinase family.</text>
</comment>
<dbReference type="Proteomes" id="UP001596500">
    <property type="component" value="Unassembled WGS sequence"/>
</dbReference>
<dbReference type="PANTHER" id="PTHR11406:SF23">
    <property type="entry name" value="PHOSPHOGLYCERATE KINASE 1, CHLOROPLASTIC-RELATED"/>
    <property type="match status" value="1"/>
</dbReference>
<dbReference type="CDD" id="cd00318">
    <property type="entry name" value="Phosphoglycerate_kinase"/>
    <property type="match status" value="1"/>
</dbReference>
<dbReference type="PRINTS" id="PR00477">
    <property type="entry name" value="PHGLYCKINASE"/>
</dbReference>
<dbReference type="InterPro" id="IPR036043">
    <property type="entry name" value="Phosphoglycerate_kinase_sf"/>
</dbReference>
<evidence type="ECO:0000256" key="6">
    <source>
        <dbReference type="ARBA" id="ARBA00022741"/>
    </source>
</evidence>
<dbReference type="PANTHER" id="PTHR11406">
    <property type="entry name" value="PHOSPHOGLYCERATE KINASE"/>
    <property type="match status" value="1"/>
</dbReference>